<accession>A0A0C3J1C9</accession>
<dbReference type="AlphaFoldDB" id="A0A0C3J1C9"/>
<keyword evidence="2" id="KW-1185">Reference proteome</keyword>
<proteinExistence type="predicted"/>
<organism evidence="1 2">
    <name type="scientific">Pisolithus tinctorius Marx 270</name>
    <dbReference type="NCBI Taxonomy" id="870435"/>
    <lineage>
        <taxon>Eukaryota</taxon>
        <taxon>Fungi</taxon>
        <taxon>Dikarya</taxon>
        <taxon>Basidiomycota</taxon>
        <taxon>Agaricomycotina</taxon>
        <taxon>Agaricomycetes</taxon>
        <taxon>Agaricomycetidae</taxon>
        <taxon>Boletales</taxon>
        <taxon>Sclerodermatineae</taxon>
        <taxon>Pisolithaceae</taxon>
        <taxon>Pisolithus</taxon>
    </lineage>
</organism>
<gene>
    <name evidence="1" type="ORF">M404DRAFT_27727</name>
</gene>
<dbReference type="Proteomes" id="UP000054217">
    <property type="component" value="Unassembled WGS sequence"/>
</dbReference>
<reference evidence="2" key="2">
    <citation type="submission" date="2015-01" db="EMBL/GenBank/DDBJ databases">
        <title>Evolutionary Origins and Diversification of the Mycorrhizal Mutualists.</title>
        <authorList>
            <consortium name="DOE Joint Genome Institute"/>
            <consortium name="Mycorrhizal Genomics Consortium"/>
            <person name="Kohler A."/>
            <person name="Kuo A."/>
            <person name="Nagy L.G."/>
            <person name="Floudas D."/>
            <person name="Copeland A."/>
            <person name="Barry K.W."/>
            <person name="Cichocki N."/>
            <person name="Veneault-Fourrey C."/>
            <person name="LaButti K."/>
            <person name="Lindquist E.A."/>
            <person name="Lipzen A."/>
            <person name="Lundell T."/>
            <person name="Morin E."/>
            <person name="Murat C."/>
            <person name="Riley R."/>
            <person name="Ohm R."/>
            <person name="Sun H."/>
            <person name="Tunlid A."/>
            <person name="Henrissat B."/>
            <person name="Grigoriev I.V."/>
            <person name="Hibbett D.S."/>
            <person name="Martin F."/>
        </authorList>
    </citation>
    <scope>NUCLEOTIDE SEQUENCE [LARGE SCALE GENOMIC DNA]</scope>
    <source>
        <strain evidence="2">Marx 270</strain>
    </source>
</reference>
<reference evidence="1 2" key="1">
    <citation type="submission" date="2014-04" db="EMBL/GenBank/DDBJ databases">
        <authorList>
            <consortium name="DOE Joint Genome Institute"/>
            <person name="Kuo A."/>
            <person name="Kohler A."/>
            <person name="Costa M.D."/>
            <person name="Nagy L.G."/>
            <person name="Floudas D."/>
            <person name="Copeland A."/>
            <person name="Barry K.W."/>
            <person name="Cichocki N."/>
            <person name="Veneault-Fourrey C."/>
            <person name="LaButti K."/>
            <person name="Lindquist E.A."/>
            <person name="Lipzen A."/>
            <person name="Lundell T."/>
            <person name="Morin E."/>
            <person name="Murat C."/>
            <person name="Sun H."/>
            <person name="Tunlid A."/>
            <person name="Henrissat B."/>
            <person name="Grigoriev I.V."/>
            <person name="Hibbett D.S."/>
            <person name="Martin F."/>
            <person name="Nordberg H.P."/>
            <person name="Cantor M.N."/>
            <person name="Hua S.X."/>
        </authorList>
    </citation>
    <scope>NUCLEOTIDE SEQUENCE [LARGE SCALE GENOMIC DNA]</scope>
    <source>
        <strain evidence="1 2">Marx 270</strain>
    </source>
</reference>
<sequence length="161" mass="18344">MDPLCCVARTLPSHRRSLFTTESACLEYASRLLLLISRGTNMDESRVGHGSVIRIYDIKVSFQETRQYFWTLVMSSSGTVMGSYEAINHLCSLHRHQYWDLPCLLSIVPTDFRPSSGSCEGGHGPLFEPPPRLRELSTIQRSRFLTLRKDKNSSSRNSRCM</sequence>
<protein>
    <submittedName>
        <fullName evidence="1">Uncharacterized protein</fullName>
    </submittedName>
</protein>
<dbReference type="EMBL" id="KN831980">
    <property type="protein sequence ID" value="KIO02848.1"/>
    <property type="molecule type" value="Genomic_DNA"/>
</dbReference>
<dbReference type="InParanoid" id="A0A0C3J1C9"/>
<name>A0A0C3J1C9_PISTI</name>
<dbReference type="HOGENOM" id="CLU_1644409_0_0_1"/>
<evidence type="ECO:0000313" key="2">
    <source>
        <dbReference type="Proteomes" id="UP000054217"/>
    </source>
</evidence>
<evidence type="ECO:0000313" key="1">
    <source>
        <dbReference type="EMBL" id="KIO02848.1"/>
    </source>
</evidence>